<dbReference type="EMBL" id="GGEC01008672">
    <property type="protein sequence ID" value="MBW89155.1"/>
    <property type="molecule type" value="Transcribed_RNA"/>
</dbReference>
<feature type="region of interest" description="Disordered" evidence="1">
    <location>
        <begin position="174"/>
        <end position="221"/>
    </location>
</feature>
<protein>
    <submittedName>
        <fullName evidence="2">Uncharacterized protein</fullName>
    </submittedName>
</protein>
<organism evidence="2">
    <name type="scientific">Rhizophora mucronata</name>
    <name type="common">Asiatic mangrove</name>
    <dbReference type="NCBI Taxonomy" id="61149"/>
    <lineage>
        <taxon>Eukaryota</taxon>
        <taxon>Viridiplantae</taxon>
        <taxon>Streptophyta</taxon>
        <taxon>Embryophyta</taxon>
        <taxon>Tracheophyta</taxon>
        <taxon>Spermatophyta</taxon>
        <taxon>Magnoliopsida</taxon>
        <taxon>eudicotyledons</taxon>
        <taxon>Gunneridae</taxon>
        <taxon>Pentapetalae</taxon>
        <taxon>rosids</taxon>
        <taxon>fabids</taxon>
        <taxon>Malpighiales</taxon>
        <taxon>Rhizophoraceae</taxon>
        <taxon>Rhizophora</taxon>
    </lineage>
</organism>
<evidence type="ECO:0000313" key="2">
    <source>
        <dbReference type="EMBL" id="MBW89155.1"/>
    </source>
</evidence>
<reference evidence="2" key="1">
    <citation type="submission" date="2018-02" db="EMBL/GenBank/DDBJ databases">
        <title>Rhizophora mucronata_Transcriptome.</title>
        <authorList>
            <person name="Meera S.P."/>
            <person name="Sreeshan A."/>
            <person name="Augustine A."/>
        </authorList>
    </citation>
    <scope>NUCLEOTIDE SEQUENCE</scope>
    <source>
        <tissue evidence="2">Leaf</tissue>
    </source>
</reference>
<accession>A0A2P2J6P3</accession>
<proteinExistence type="predicted"/>
<feature type="compositionally biased region" description="Basic and acidic residues" evidence="1">
    <location>
        <begin position="212"/>
        <end position="221"/>
    </location>
</feature>
<sequence length="221" mass="23393">MGACATKPKVAKDDQGQAPQPAQEEMPAATEVKKAVAAAAGGDEEKKVADEKEIGEGDQPEGDKVKEVVAVVDADKVVDDDDGQSSQRRSPSNWFDEKNGEKQSMDGIKEATDQVKSENETIIEPLTQEPSVTGGPTGSEKQVQLSIDTAPAEPVKLDKSGTEKFVLAPEMLPAEEKFESSKGPTSGKAAIDAPGKVEAEKLTEGTKSSQTDVEKKPEKTK</sequence>
<feature type="region of interest" description="Disordered" evidence="1">
    <location>
        <begin position="1"/>
        <end position="158"/>
    </location>
</feature>
<evidence type="ECO:0000256" key="1">
    <source>
        <dbReference type="SAM" id="MobiDB-lite"/>
    </source>
</evidence>
<feature type="compositionally biased region" description="Basic and acidic residues" evidence="1">
    <location>
        <begin position="43"/>
        <end position="77"/>
    </location>
</feature>
<feature type="compositionally biased region" description="Low complexity" evidence="1">
    <location>
        <begin position="17"/>
        <end position="41"/>
    </location>
</feature>
<name>A0A2P2J6P3_RHIMU</name>
<dbReference type="AlphaFoldDB" id="A0A2P2J6P3"/>
<feature type="compositionally biased region" description="Basic and acidic residues" evidence="1">
    <location>
        <begin position="195"/>
        <end position="204"/>
    </location>
</feature>
<feature type="compositionally biased region" description="Polar residues" evidence="1">
    <location>
        <begin position="84"/>
        <end position="93"/>
    </location>
</feature>
<feature type="compositionally biased region" description="Basic and acidic residues" evidence="1">
    <location>
        <begin position="95"/>
        <end position="119"/>
    </location>
</feature>